<reference evidence="1" key="1">
    <citation type="submission" date="2014-11" db="EMBL/GenBank/DDBJ databases">
        <authorList>
            <person name="Amaro Gonzalez C."/>
        </authorList>
    </citation>
    <scope>NUCLEOTIDE SEQUENCE</scope>
</reference>
<protein>
    <submittedName>
        <fullName evidence="1">Uncharacterized protein</fullName>
    </submittedName>
</protein>
<name>A0A0E9SET3_ANGAN</name>
<sequence>MAELDYIRDL</sequence>
<evidence type="ECO:0000313" key="1">
    <source>
        <dbReference type="EMBL" id="JAH39023.1"/>
    </source>
</evidence>
<organism evidence="1">
    <name type="scientific">Anguilla anguilla</name>
    <name type="common">European freshwater eel</name>
    <name type="synonym">Muraena anguilla</name>
    <dbReference type="NCBI Taxonomy" id="7936"/>
    <lineage>
        <taxon>Eukaryota</taxon>
        <taxon>Metazoa</taxon>
        <taxon>Chordata</taxon>
        <taxon>Craniata</taxon>
        <taxon>Vertebrata</taxon>
        <taxon>Euteleostomi</taxon>
        <taxon>Actinopterygii</taxon>
        <taxon>Neopterygii</taxon>
        <taxon>Teleostei</taxon>
        <taxon>Anguilliformes</taxon>
        <taxon>Anguillidae</taxon>
        <taxon>Anguilla</taxon>
    </lineage>
</organism>
<reference evidence="1" key="2">
    <citation type="journal article" date="2015" name="Fish Shellfish Immunol.">
        <title>Early steps in the European eel (Anguilla anguilla)-Vibrio vulnificus interaction in the gills: Role of the RtxA13 toxin.</title>
        <authorList>
            <person name="Callol A."/>
            <person name="Pajuelo D."/>
            <person name="Ebbesson L."/>
            <person name="Teles M."/>
            <person name="MacKenzie S."/>
            <person name="Amaro C."/>
        </authorList>
    </citation>
    <scope>NUCLEOTIDE SEQUENCE</scope>
</reference>
<accession>A0A0E9SET3</accession>
<proteinExistence type="predicted"/>
<dbReference type="EMBL" id="GBXM01069554">
    <property type="protein sequence ID" value="JAH39023.1"/>
    <property type="molecule type" value="Transcribed_RNA"/>
</dbReference>